<evidence type="ECO:0000313" key="4">
    <source>
        <dbReference type="RefSeq" id="XP_012945790.1"/>
    </source>
</evidence>
<proteinExistence type="predicted"/>
<dbReference type="SUPFAM" id="SSF50729">
    <property type="entry name" value="PH domain-like"/>
    <property type="match status" value="1"/>
</dbReference>
<sequence>MPSKKAYDLVSDDGYDSRIPLHNDEAFQHGLQFQAKYIGTLDVPRPSSRVEIVAAMRRVRYEFKAKSVKKKKVILTVSIDGVKVTLRKKKKSQWSIEESRLLVMHHPIYRIFYVSHDSQDLKIWSYIARDGPSNVFKCNVFKAYKKSQAMRIVRTIGQAFEVCHKLGGQSRPASELKEDTGDRSSEDNERRVANNKENTAPEKKELNTACKTSETETPDKPKATPPTDLSIKSTPPLHTISLKLSSPLSSPGQPRDSAENSDQLPLSHHHQMQLVRQQLEQQQHQTQVAIAQVHLLKDQLSAETAARIEAQARAHQLLLHNKDLLDHVTVLVSRVQALEMKVQSVTSHTQQEVYQVTSPASSLPDATTPRPAPVYLPDMRPSSSNHFLDNELMGGTATFANPKAANLDADSPDSGHKEMSSESLVYSLTNGDASGWLNPYGCPAPSMTSSNHESNVRAESGVNGWLSPARSSSSPPSSSPSKSSTLKGGSTSSVDNQGVVPPDTGLHCPSPSYSSSNNNMSSI</sequence>
<dbReference type="PANTHER" id="PTHR11232:SF17">
    <property type="entry name" value="CAPON-LIKE PROTEIN"/>
    <property type="match status" value="1"/>
</dbReference>
<name>A0ABM1ADU5_APLCA</name>
<feature type="compositionally biased region" description="Low complexity" evidence="1">
    <location>
        <begin position="241"/>
        <end position="251"/>
    </location>
</feature>
<dbReference type="InterPro" id="IPR011993">
    <property type="entry name" value="PH-like_dom_sf"/>
</dbReference>
<evidence type="ECO:0000256" key="1">
    <source>
        <dbReference type="SAM" id="MobiDB-lite"/>
    </source>
</evidence>
<dbReference type="RefSeq" id="XP_012945790.1">
    <property type="nucleotide sequence ID" value="XM_013090336.2"/>
</dbReference>
<gene>
    <name evidence="4" type="primary">LOC100861462</name>
</gene>
<dbReference type="InterPro" id="IPR006020">
    <property type="entry name" value="PTB/PI_dom"/>
</dbReference>
<feature type="domain" description="PID" evidence="2">
    <location>
        <begin position="30"/>
        <end position="165"/>
    </location>
</feature>
<dbReference type="GeneID" id="100861462"/>
<evidence type="ECO:0000259" key="2">
    <source>
        <dbReference type="PROSITE" id="PS01179"/>
    </source>
</evidence>
<dbReference type="Pfam" id="PF00640">
    <property type="entry name" value="PID"/>
    <property type="match status" value="1"/>
</dbReference>
<reference evidence="4" key="1">
    <citation type="submission" date="2025-08" db="UniProtKB">
        <authorList>
            <consortium name="RefSeq"/>
        </authorList>
    </citation>
    <scope>IDENTIFICATION</scope>
</reference>
<dbReference type="Gene3D" id="2.30.29.30">
    <property type="entry name" value="Pleckstrin-homology domain (PH domain)/Phosphotyrosine-binding domain (PTB)"/>
    <property type="match status" value="1"/>
</dbReference>
<dbReference type="Proteomes" id="UP000694888">
    <property type="component" value="Unplaced"/>
</dbReference>
<feature type="compositionally biased region" description="Low complexity" evidence="1">
    <location>
        <begin position="466"/>
        <end position="493"/>
    </location>
</feature>
<dbReference type="PROSITE" id="PS01179">
    <property type="entry name" value="PID"/>
    <property type="match status" value="1"/>
</dbReference>
<dbReference type="PANTHER" id="PTHR11232">
    <property type="entry name" value="PHOSPHOTYROSINE INTERACTION DOMAIN-CONTAINING FAMILY MEMBER"/>
    <property type="match status" value="1"/>
</dbReference>
<dbReference type="InterPro" id="IPR051133">
    <property type="entry name" value="Adapter_Engulfment-Domain"/>
</dbReference>
<feature type="compositionally biased region" description="Basic and acidic residues" evidence="1">
    <location>
        <begin position="174"/>
        <end position="206"/>
    </location>
</feature>
<feature type="compositionally biased region" description="Low complexity" evidence="1">
    <location>
        <begin position="510"/>
        <end position="523"/>
    </location>
</feature>
<feature type="compositionally biased region" description="Basic and acidic residues" evidence="1">
    <location>
        <begin position="213"/>
        <end position="222"/>
    </location>
</feature>
<feature type="region of interest" description="Disordered" evidence="1">
    <location>
        <begin position="403"/>
        <end position="423"/>
    </location>
</feature>
<dbReference type="SMART" id="SM00462">
    <property type="entry name" value="PTB"/>
    <property type="match status" value="1"/>
</dbReference>
<keyword evidence="3" id="KW-1185">Reference proteome</keyword>
<protein>
    <submittedName>
        <fullName evidence="4">Carboxyl-terminal PDZ ligand of neuronal nitric oxide synthase protein</fullName>
    </submittedName>
</protein>
<dbReference type="CDD" id="cd01270">
    <property type="entry name" value="PTB_CAPON-like"/>
    <property type="match status" value="1"/>
</dbReference>
<evidence type="ECO:0000313" key="3">
    <source>
        <dbReference type="Proteomes" id="UP000694888"/>
    </source>
</evidence>
<feature type="region of interest" description="Disordered" evidence="1">
    <location>
        <begin position="446"/>
        <end position="523"/>
    </location>
</feature>
<feature type="non-terminal residue" evidence="4">
    <location>
        <position position="523"/>
    </location>
</feature>
<accession>A0ABM1ADU5</accession>
<organism evidence="3 4">
    <name type="scientific">Aplysia californica</name>
    <name type="common">California sea hare</name>
    <dbReference type="NCBI Taxonomy" id="6500"/>
    <lineage>
        <taxon>Eukaryota</taxon>
        <taxon>Metazoa</taxon>
        <taxon>Spiralia</taxon>
        <taxon>Lophotrochozoa</taxon>
        <taxon>Mollusca</taxon>
        <taxon>Gastropoda</taxon>
        <taxon>Heterobranchia</taxon>
        <taxon>Euthyneura</taxon>
        <taxon>Tectipleura</taxon>
        <taxon>Aplysiida</taxon>
        <taxon>Aplysioidea</taxon>
        <taxon>Aplysiidae</taxon>
        <taxon>Aplysia</taxon>
    </lineage>
</organism>
<feature type="region of interest" description="Disordered" evidence="1">
    <location>
        <begin position="169"/>
        <end position="266"/>
    </location>
</feature>